<dbReference type="GO" id="GO:0016020">
    <property type="term" value="C:membrane"/>
    <property type="evidence" value="ECO:0007669"/>
    <property type="project" value="InterPro"/>
</dbReference>
<dbReference type="RefSeq" id="WP_182301256.1">
    <property type="nucleotide sequence ID" value="NZ_CP041969.1"/>
</dbReference>
<evidence type="ECO:0000256" key="1">
    <source>
        <dbReference type="ARBA" id="ARBA00004127"/>
    </source>
</evidence>
<dbReference type="InterPro" id="IPR037185">
    <property type="entry name" value="EmrE-like"/>
</dbReference>
<organism evidence="5 6">
    <name type="scientific">Cohnella cholangitidis</name>
    <dbReference type="NCBI Taxonomy" id="2598458"/>
    <lineage>
        <taxon>Bacteria</taxon>
        <taxon>Bacillati</taxon>
        <taxon>Bacillota</taxon>
        <taxon>Bacilli</taxon>
        <taxon>Bacillales</taxon>
        <taxon>Paenibacillaceae</taxon>
        <taxon>Cohnella</taxon>
    </lineage>
</organism>
<dbReference type="InterPro" id="IPR000620">
    <property type="entry name" value="EamA_dom"/>
</dbReference>
<proteinExistence type="inferred from homology"/>
<dbReference type="Pfam" id="PF00892">
    <property type="entry name" value="EamA"/>
    <property type="match status" value="1"/>
</dbReference>
<feature type="transmembrane region" description="Helical" evidence="3">
    <location>
        <begin position="282"/>
        <end position="301"/>
    </location>
</feature>
<reference evidence="5 6" key="1">
    <citation type="submission" date="2019-07" db="EMBL/GenBank/DDBJ databases">
        <authorList>
            <person name="Kim J.K."/>
            <person name="Cheong H.-M."/>
            <person name="Choi Y."/>
            <person name="Hwang K.J."/>
            <person name="Lee S."/>
            <person name="Choi C."/>
        </authorList>
    </citation>
    <scope>NUCLEOTIDE SEQUENCE [LARGE SCALE GENOMIC DNA]</scope>
    <source>
        <strain evidence="5 6">KS 22</strain>
    </source>
</reference>
<feature type="transmembrane region" description="Helical" evidence="3">
    <location>
        <begin position="34"/>
        <end position="53"/>
    </location>
</feature>
<evidence type="ECO:0000259" key="4">
    <source>
        <dbReference type="Pfam" id="PF00892"/>
    </source>
</evidence>
<feature type="transmembrane region" description="Helical" evidence="3">
    <location>
        <begin position="82"/>
        <end position="99"/>
    </location>
</feature>
<keyword evidence="6" id="KW-1185">Reference proteome</keyword>
<gene>
    <name evidence="5" type="ORF">FPL14_00930</name>
</gene>
<protein>
    <submittedName>
        <fullName evidence="5">EamA family transporter</fullName>
    </submittedName>
</protein>
<dbReference type="Proteomes" id="UP000515679">
    <property type="component" value="Chromosome"/>
</dbReference>
<feature type="transmembrane region" description="Helical" evidence="3">
    <location>
        <begin position="256"/>
        <end position="276"/>
    </location>
</feature>
<name>A0A7G5BSJ1_9BACL</name>
<dbReference type="AlphaFoldDB" id="A0A7G5BSJ1"/>
<feature type="transmembrane region" description="Helical" evidence="3">
    <location>
        <begin position="135"/>
        <end position="155"/>
    </location>
</feature>
<evidence type="ECO:0000256" key="2">
    <source>
        <dbReference type="ARBA" id="ARBA00007362"/>
    </source>
</evidence>
<evidence type="ECO:0000256" key="3">
    <source>
        <dbReference type="SAM" id="Phobius"/>
    </source>
</evidence>
<keyword evidence="3" id="KW-0812">Transmembrane</keyword>
<sequence>MKYRLSVLLGAISYGILSTIVVKAYGEGYKLGEVVGSQLLVGFILAWGLALIMRVRQKNGRRTAAGLQSDKAGARLTWKQRLILMAAGTPSSVTGLLYYESLRYIPNSLAILLLFQFTWMGVLLHAIIHRRRPNGLMVLTLVVLLGGTLLAAGILEQGIARFNWIGVAFGISAAVSYSLFIWLSGKAVPSVPPSSRSAWMITGGMLLVFVLFPPHFLINGQLWSELLLFGGLLGLFGAFLPPVLFAIGVPHIGEGLTGILGASELPVAVFLSAIVLHEHVSVLQWAGVMLVMLGVALPELLRRIRPLKFE</sequence>
<accession>A0A7G5BSJ1</accession>
<feature type="transmembrane region" description="Helical" evidence="3">
    <location>
        <begin position="105"/>
        <end position="128"/>
    </location>
</feature>
<feature type="domain" description="EamA" evidence="4">
    <location>
        <begin position="165"/>
        <end position="297"/>
    </location>
</feature>
<dbReference type="EMBL" id="CP041969">
    <property type="protein sequence ID" value="QMV39925.1"/>
    <property type="molecule type" value="Genomic_DNA"/>
</dbReference>
<dbReference type="SUPFAM" id="SSF103481">
    <property type="entry name" value="Multidrug resistance efflux transporter EmrE"/>
    <property type="match status" value="1"/>
</dbReference>
<feature type="transmembrane region" description="Helical" evidence="3">
    <location>
        <begin position="161"/>
        <end position="185"/>
    </location>
</feature>
<dbReference type="KEGG" id="cchl:FPL14_00930"/>
<evidence type="ECO:0000313" key="5">
    <source>
        <dbReference type="EMBL" id="QMV39925.1"/>
    </source>
</evidence>
<comment type="subcellular location">
    <subcellularLocation>
        <location evidence="1">Endomembrane system</location>
        <topology evidence="1">Multi-pass membrane protein</topology>
    </subcellularLocation>
</comment>
<keyword evidence="3" id="KW-0472">Membrane</keyword>
<feature type="transmembrane region" description="Helical" evidence="3">
    <location>
        <begin position="228"/>
        <end position="249"/>
    </location>
</feature>
<feature type="transmembrane region" description="Helical" evidence="3">
    <location>
        <begin position="197"/>
        <end position="216"/>
    </location>
</feature>
<comment type="similarity">
    <text evidence="2">Belongs to the EamA transporter family.</text>
</comment>
<evidence type="ECO:0000313" key="6">
    <source>
        <dbReference type="Proteomes" id="UP000515679"/>
    </source>
</evidence>
<keyword evidence="3" id="KW-1133">Transmembrane helix</keyword>